<keyword evidence="3" id="KW-1185">Reference proteome</keyword>
<proteinExistence type="predicted"/>
<name>A0A5B7JTU8_PORTR</name>
<comment type="caution">
    <text evidence="2">The sequence shown here is derived from an EMBL/GenBank/DDBJ whole genome shotgun (WGS) entry which is preliminary data.</text>
</comment>
<organism evidence="2 3">
    <name type="scientific">Portunus trituberculatus</name>
    <name type="common">Swimming crab</name>
    <name type="synonym">Neptunus trituberculatus</name>
    <dbReference type="NCBI Taxonomy" id="210409"/>
    <lineage>
        <taxon>Eukaryota</taxon>
        <taxon>Metazoa</taxon>
        <taxon>Ecdysozoa</taxon>
        <taxon>Arthropoda</taxon>
        <taxon>Crustacea</taxon>
        <taxon>Multicrustacea</taxon>
        <taxon>Malacostraca</taxon>
        <taxon>Eumalacostraca</taxon>
        <taxon>Eucarida</taxon>
        <taxon>Decapoda</taxon>
        <taxon>Pleocyemata</taxon>
        <taxon>Brachyura</taxon>
        <taxon>Eubrachyura</taxon>
        <taxon>Portunoidea</taxon>
        <taxon>Portunidae</taxon>
        <taxon>Portuninae</taxon>
        <taxon>Portunus</taxon>
    </lineage>
</organism>
<dbReference type="EMBL" id="VSRR010111725">
    <property type="protein sequence ID" value="MPC97853.1"/>
    <property type="molecule type" value="Genomic_DNA"/>
</dbReference>
<accession>A0A5B7JTU8</accession>
<gene>
    <name evidence="2" type="ORF">E2C01_093190</name>
</gene>
<feature type="compositionally biased region" description="Pro residues" evidence="1">
    <location>
        <begin position="51"/>
        <end position="60"/>
    </location>
</feature>
<protein>
    <submittedName>
        <fullName evidence="2">Uncharacterized protein</fullName>
    </submittedName>
</protein>
<evidence type="ECO:0000256" key="1">
    <source>
        <dbReference type="SAM" id="MobiDB-lite"/>
    </source>
</evidence>
<feature type="region of interest" description="Disordered" evidence="1">
    <location>
        <begin position="34"/>
        <end position="63"/>
    </location>
</feature>
<evidence type="ECO:0000313" key="3">
    <source>
        <dbReference type="Proteomes" id="UP000324222"/>
    </source>
</evidence>
<evidence type="ECO:0000313" key="2">
    <source>
        <dbReference type="EMBL" id="MPC97853.1"/>
    </source>
</evidence>
<dbReference type="AlphaFoldDB" id="A0A5B7JTU8"/>
<dbReference type="Proteomes" id="UP000324222">
    <property type="component" value="Unassembled WGS sequence"/>
</dbReference>
<reference evidence="2 3" key="1">
    <citation type="submission" date="2019-05" db="EMBL/GenBank/DDBJ databases">
        <title>Another draft genome of Portunus trituberculatus and its Hox gene families provides insights of decapod evolution.</title>
        <authorList>
            <person name="Jeong J.-H."/>
            <person name="Song I."/>
            <person name="Kim S."/>
            <person name="Choi T."/>
            <person name="Kim D."/>
            <person name="Ryu S."/>
            <person name="Kim W."/>
        </authorList>
    </citation>
    <scope>NUCLEOTIDE SEQUENCE [LARGE SCALE GENOMIC DNA]</scope>
    <source>
        <tissue evidence="2">Muscle</tissue>
    </source>
</reference>
<sequence length="88" mass="9640">MYRPPLHVRTTRSPPAALDCWRTRPAGNTHAIGTHSARGGAVEGEPADVTPLPPATPARPAPSRAGVHVWLLERATGACWRRIRNKRY</sequence>